<organism evidence="2">
    <name type="scientific">Culicoides sonorensis</name>
    <name type="common">Biting midge</name>
    <dbReference type="NCBI Taxonomy" id="179676"/>
    <lineage>
        <taxon>Eukaryota</taxon>
        <taxon>Metazoa</taxon>
        <taxon>Ecdysozoa</taxon>
        <taxon>Arthropoda</taxon>
        <taxon>Hexapoda</taxon>
        <taxon>Insecta</taxon>
        <taxon>Pterygota</taxon>
        <taxon>Neoptera</taxon>
        <taxon>Endopterygota</taxon>
        <taxon>Diptera</taxon>
        <taxon>Nematocera</taxon>
        <taxon>Chironomoidea</taxon>
        <taxon>Ceratopogonidae</taxon>
        <taxon>Ceratopogoninae</taxon>
        <taxon>Culicoides</taxon>
        <taxon>Monoculicoides</taxon>
    </lineage>
</organism>
<protein>
    <submittedName>
        <fullName evidence="2">CSON014333 protein</fullName>
    </submittedName>
</protein>
<gene>
    <name evidence="2" type="primary">CSON014333</name>
</gene>
<evidence type="ECO:0000313" key="3">
    <source>
        <dbReference type="EMBL" id="SSX27256.1"/>
    </source>
</evidence>
<evidence type="ECO:0000313" key="2">
    <source>
        <dbReference type="EMBL" id="SSX06912.1"/>
    </source>
</evidence>
<feature type="signal peptide" evidence="1">
    <location>
        <begin position="1"/>
        <end position="18"/>
    </location>
</feature>
<dbReference type="AlphaFoldDB" id="A0A336KS32"/>
<reference evidence="3" key="2">
    <citation type="submission" date="2018-07" db="EMBL/GenBank/DDBJ databases">
        <authorList>
            <person name="Quirk P.G."/>
            <person name="Krulwich T.A."/>
        </authorList>
    </citation>
    <scope>NUCLEOTIDE SEQUENCE</scope>
</reference>
<name>A0A336KS32_CULSO</name>
<accession>A0A336KS32</accession>
<keyword evidence="1" id="KW-0732">Signal</keyword>
<sequence length="335" mass="34591">MFLYKIIFAFLSISLVNGRPQFITFDNGKIGVNFAGYHAEAGLGGLLTGNAAHGGLSASAGTPFGQKAGAGLGGTVGGNYGRTAGGLYAGASDGFGQGASAALGGKVDEYGPAGGSGAEAHAQGVSKKTVKLGQGNVVKEIHSVQYPSGGVSTGTVSSSGGISSGSVIDTRFHDEETVVPVVKKKVIHKEKTVVRPHKVRKEVVYEQEEEVPVRAPEFDYKNFLDFGFFSNLGAQYGGNHYPGDQQVIVEKTYVAPIHHTQKEVVLNRRIDTGAGAAAGAGAASGGVVTHSTSYNTGGSFFNDIFNIPISTLQAVNSFLNNRGGVVTKTKTVAYA</sequence>
<proteinExistence type="predicted"/>
<dbReference type="EMBL" id="UFQT01000792">
    <property type="protein sequence ID" value="SSX27256.1"/>
    <property type="molecule type" value="Genomic_DNA"/>
</dbReference>
<evidence type="ECO:0000256" key="1">
    <source>
        <dbReference type="SAM" id="SignalP"/>
    </source>
</evidence>
<dbReference type="EMBL" id="UFQS01000792">
    <property type="protein sequence ID" value="SSX06912.1"/>
    <property type="molecule type" value="Genomic_DNA"/>
</dbReference>
<dbReference type="OMA" id="SHPARWY"/>
<feature type="chain" id="PRO_5036328537" evidence="1">
    <location>
        <begin position="19"/>
        <end position="335"/>
    </location>
</feature>
<dbReference type="VEuPathDB" id="VectorBase:CSON014333"/>
<reference evidence="2" key="1">
    <citation type="submission" date="2018-04" db="EMBL/GenBank/DDBJ databases">
        <authorList>
            <person name="Go L.Y."/>
            <person name="Mitchell J.A."/>
        </authorList>
    </citation>
    <scope>NUCLEOTIDE SEQUENCE</scope>
    <source>
        <tissue evidence="2">Whole organism</tissue>
    </source>
</reference>